<keyword evidence="4" id="KW-1185">Reference proteome</keyword>
<evidence type="ECO:0000256" key="2">
    <source>
        <dbReference type="SAM" id="SignalP"/>
    </source>
</evidence>
<feature type="signal peptide" evidence="2">
    <location>
        <begin position="1"/>
        <end position="18"/>
    </location>
</feature>
<name>A0ABP3TKZ0_9GAMM</name>
<evidence type="ECO:0000313" key="4">
    <source>
        <dbReference type="Proteomes" id="UP001501523"/>
    </source>
</evidence>
<dbReference type="EMBL" id="BAAAEU010000001">
    <property type="protein sequence ID" value="GAA0705302.1"/>
    <property type="molecule type" value="Genomic_DNA"/>
</dbReference>
<reference evidence="4" key="1">
    <citation type="journal article" date="2019" name="Int. J. Syst. Evol. Microbiol.">
        <title>The Global Catalogue of Microorganisms (GCM) 10K type strain sequencing project: providing services to taxonomists for standard genome sequencing and annotation.</title>
        <authorList>
            <consortium name="The Broad Institute Genomics Platform"/>
            <consortium name="The Broad Institute Genome Sequencing Center for Infectious Disease"/>
            <person name="Wu L."/>
            <person name="Ma J."/>
        </authorList>
    </citation>
    <scope>NUCLEOTIDE SEQUENCE [LARGE SCALE GENOMIC DNA]</scope>
    <source>
        <strain evidence="4">JCM 15421</strain>
    </source>
</reference>
<organism evidence="3 4">
    <name type="scientific">Dokdonella soli</name>
    <dbReference type="NCBI Taxonomy" id="529810"/>
    <lineage>
        <taxon>Bacteria</taxon>
        <taxon>Pseudomonadati</taxon>
        <taxon>Pseudomonadota</taxon>
        <taxon>Gammaproteobacteria</taxon>
        <taxon>Lysobacterales</taxon>
        <taxon>Rhodanobacteraceae</taxon>
        <taxon>Dokdonella</taxon>
    </lineage>
</organism>
<evidence type="ECO:0000256" key="1">
    <source>
        <dbReference type="SAM" id="MobiDB-lite"/>
    </source>
</evidence>
<keyword evidence="2" id="KW-0732">Signal</keyword>
<accession>A0ABP3TKZ0</accession>
<sequence length="385" mass="40758">MLRKLVLAAALVSANAFAQQNTDIAGADFSSGKADATLAALGRKAAASGNRLVITAPPEWHAKITAKVHAGGNADVVLRDGFYENVLVRVEDKSAKSASAEPEKTSKAEVEKSRAEAEKAKAEAEKSKAEAEKAKAEAEKSKAEMEKARAEAEAAKMRRDAAAAKPAPVAPPPQAAAPVAAQAPRPAAAPANTAPTVADADAIRSRFEQSLNNGRSAEGTLPVSGLQSADTIYVDGPVRAVLRREGLKPVLYWLDGDLDLRRTELKVIASNRYQVLSAIHGEGTLRREFSNEAATLQAREPAADAPARLALEKSLNDGRTISDTLEPAKLHSGDVIYSNGTAVVVVRRQGNDLSRYWLIGSLDLHQTGLQADGANKYKVLNDTVH</sequence>
<gene>
    <name evidence="3" type="ORF">GCM10009105_02650</name>
</gene>
<dbReference type="RefSeq" id="WP_343786357.1">
    <property type="nucleotide sequence ID" value="NZ_BAAAEU010000001.1"/>
</dbReference>
<proteinExistence type="predicted"/>
<protein>
    <submittedName>
        <fullName evidence="3">Uncharacterized protein</fullName>
    </submittedName>
</protein>
<feature type="region of interest" description="Disordered" evidence="1">
    <location>
        <begin position="93"/>
        <end position="196"/>
    </location>
</feature>
<dbReference type="Proteomes" id="UP001501523">
    <property type="component" value="Unassembled WGS sequence"/>
</dbReference>
<feature type="compositionally biased region" description="Low complexity" evidence="1">
    <location>
        <begin position="176"/>
        <end position="196"/>
    </location>
</feature>
<feature type="compositionally biased region" description="Basic and acidic residues" evidence="1">
    <location>
        <begin position="93"/>
        <end position="162"/>
    </location>
</feature>
<feature type="chain" id="PRO_5046925219" evidence="2">
    <location>
        <begin position="19"/>
        <end position="385"/>
    </location>
</feature>
<comment type="caution">
    <text evidence="3">The sequence shown here is derived from an EMBL/GenBank/DDBJ whole genome shotgun (WGS) entry which is preliminary data.</text>
</comment>
<evidence type="ECO:0000313" key="3">
    <source>
        <dbReference type="EMBL" id="GAA0705302.1"/>
    </source>
</evidence>